<reference evidence="1 2" key="1">
    <citation type="submission" date="2014-12" db="EMBL/GenBank/DDBJ databases">
        <title>Genome sequencing of Photobacterium gaetbulicola AD005a.</title>
        <authorList>
            <person name="Adrian T.G.S."/>
            <person name="Chan K.G."/>
        </authorList>
    </citation>
    <scope>NUCLEOTIDE SEQUENCE [LARGE SCALE GENOMIC DNA]</scope>
    <source>
        <strain evidence="1 2">AD005a</strain>
    </source>
</reference>
<dbReference type="AlphaFoldDB" id="A0A0B9H1L6"/>
<dbReference type="RefSeq" id="WP_039458647.1">
    <property type="nucleotide sequence ID" value="NZ_JWLZ01000045.1"/>
</dbReference>
<proteinExistence type="predicted"/>
<name>A0A0B9H1L6_9GAMM</name>
<gene>
    <name evidence="1" type="ORF">RJ45_04385</name>
</gene>
<dbReference type="NCBIfam" id="NF047593">
    <property type="entry name" value="IS66_ISAeme5_TnpA"/>
    <property type="match status" value="1"/>
</dbReference>
<evidence type="ECO:0000313" key="2">
    <source>
        <dbReference type="Proteomes" id="UP000031278"/>
    </source>
</evidence>
<organism evidence="1 2">
    <name type="scientific">Photobacterium gaetbulicola</name>
    <dbReference type="NCBI Taxonomy" id="1295392"/>
    <lineage>
        <taxon>Bacteria</taxon>
        <taxon>Pseudomonadati</taxon>
        <taxon>Pseudomonadota</taxon>
        <taxon>Gammaproteobacteria</taxon>
        <taxon>Vibrionales</taxon>
        <taxon>Vibrionaceae</taxon>
        <taxon>Photobacterium</taxon>
    </lineage>
</organism>
<dbReference type="Proteomes" id="UP000031278">
    <property type="component" value="Unassembled WGS sequence"/>
</dbReference>
<dbReference type="EMBL" id="JWLZ01000045">
    <property type="protein sequence ID" value="KHT64821.1"/>
    <property type="molecule type" value="Genomic_DNA"/>
</dbReference>
<evidence type="ECO:0008006" key="3">
    <source>
        <dbReference type="Google" id="ProtNLM"/>
    </source>
</evidence>
<sequence length="97" mass="11027">MTREEKNDLWNERLQNQKESSLTIAAWCEQNQIVQSQFYYWQKKLTSSAHEPDSVVVPLSMPSSLTALVIETPNGYRVSINDASAITLLPQLIKCLS</sequence>
<comment type="caution">
    <text evidence="1">The sequence shown here is derived from an EMBL/GenBank/DDBJ whole genome shotgun (WGS) entry which is preliminary data.</text>
</comment>
<evidence type="ECO:0000313" key="1">
    <source>
        <dbReference type="EMBL" id="KHT64821.1"/>
    </source>
</evidence>
<accession>A0A0B9H1L6</accession>
<protein>
    <recommendedName>
        <fullName evidence="3">Transposase</fullName>
    </recommendedName>
</protein>